<accession>A0ABD3RJY5</accession>
<keyword evidence="3" id="KW-1185">Reference proteome</keyword>
<evidence type="ECO:0000313" key="2">
    <source>
        <dbReference type="EMBL" id="KAL3813297.1"/>
    </source>
</evidence>
<dbReference type="EMBL" id="JBJXBP010000008">
    <property type="protein sequence ID" value="KAL3813297.1"/>
    <property type="molecule type" value="Genomic_DNA"/>
</dbReference>
<evidence type="ECO:0000256" key="1">
    <source>
        <dbReference type="SAM" id="MobiDB-lite"/>
    </source>
</evidence>
<dbReference type="Proteomes" id="UP001634393">
    <property type="component" value="Unassembled WGS sequence"/>
</dbReference>
<dbReference type="PANTHER" id="PTHR10663:SF354">
    <property type="entry name" value="ARF GUANINE-NUCLEOTIDE EXCHANGE FACTOR GNOM-LIKE"/>
    <property type="match status" value="1"/>
</dbReference>
<protein>
    <submittedName>
        <fullName evidence="2">Uncharacterized protein</fullName>
    </submittedName>
</protein>
<proteinExistence type="predicted"/>
<gene>
    <name evidence="2" type="ORF">ACJIZ3_014565</name>
</gene>
<organism evidence="2 3">
    <name type="scientific">Penstemon smallii</name>
    <dbReference type="NCBI Taxonomy" id="265156"/>
    <lineage>
        <taxon>Eukaryota</taxon>
        <taxon>Viridiplantae</taxon>
        <taxon>Streptophyta</taxon>
        <taxon>Embryophyta</taxon>
        <taxon>Tracheophyta</taxon>
        <taxon>Spermatophyta</taxon>
        <taxon>Magnoliopsida</taxon>
        <taxon>eudicotyledons</taxon>
        <taxon>Gunneridae</taxon>
        <taxon>Pentapetalae</taxon>
        <taxon>asterids</taxon>
        <taxon>lamiids</taxon>
        <taxon>Lamiales</taxon>
        <taxon>Plantaginaceae</taxon>
        <taxon>Cheloneae</taxon>
        <taxon>Penstemon</taxon>
    </lineage>
</organism>
<feature type="region of interest" description="Disordered" evidence="1">
    <location>
        <begin position="47"/>
        <end position="74"/>
    </location>
</feature>
<comment type="caution">
    <text evidence="2">The sequence shown here is derived from an EMBL/GenBank/DDBJ whole genome shotgun (WGS) entry which is preliminary data.</text>
</comment>
<sequence>MATVAVFTIANRYGDLIRSGWRNVLDYILSLQKIGLLPSRLARDATDDVESSSDRDQVKTLSTNSPASHVPARKSSGIMGRFSLLLSLDAKEPAARPSEEQLAAHQRTLQTIQNCHIDSIFADSKFLQAESLSQLVCDLVAAAKRPHKGNNSLQDEDTSVFCLELLIAITLNNRDRIMLLWENVYDHIASVVQSTVMPSQHPEASEAGFETLSYIMSEGAHLSPANYVLCLDAARQFDESRVGFIDRSVNLST</sequence>
<dbReference type="PANTHER" id="PTHR10663">
    <property type="entry name" value="GUANYL-NUCLEOTIDE EXCHANGE FACTOR"/>
    <property type="match status" value="1"/>
</dbReference>
<feature type="compositionally biased region" description="Basic and acidic residues" evidence="1">
    <location>
        <begin position="47"/>
        <end position="58"/>
    </location>
</feature>
<reference evidence="2 3" key="1">
    <citation type="submission" date="2024-12" db="EMBL/GenBank/DDBJ databases">
        <title>The unique morphological basis and parallel evolutionary history of personate flowers in Penstemon.</title>
        <authorList>
            <person name="Depatie T.H."/>
            <person name="Wessinger C.A."/>
        </authorList>
    </citation>
    <scope>NUCLEOTIDE SEQUENCE [LARGE SCALE GENOMIC DNA]</scope>
    <source>
        <strain evidence="2">WTNN_2</strain>
        <tissue evidence="2">Leaf</tissue>
    </source>
</reference>
<name>A0ABD3RJY5_9LAMI</name>
<evidence type="ECO:0000313" key="3">
    <source>
        <dbReference type="Proteomes" id="UP001634393"/>
    </source>
</evidence>
<dbReference type="AlphaFoldDB" id="A0ABD3RJY5"/>